<dbReference type="RefSeq" id="WP_379055871.1">
    <property type="nucleotide sequence ID" value="NZ_JBHTKB010000001.1"/>
</dbReference>
<keyword evidence="1" id="KW-0472">Membrane</keyword>
<gene>
    <name evidence="2" type="ORF">ACFQ1Z_04100</name>
</gene>
<evidence type="ECO:0000313" key="3">
    <source>
        <dbReference type="Proteomes" id="UP001597128"/>
    </source>
</evidence>
<dbReference type="EMBL" id="JBHTKB010000001">
    <property type="protein sequence ID" value="MFD0912720.1"/>
    <property type="molecule type" value="Genomic_DNA"/>
</dbReference>
<comment type="caution">
    <text evidence="2">The sequence shown here is derived from an EMBL/GenBank/DDBJ whole genome shotgun (WGS) entry which is preliminary data.</text>
</comment>
<evidence type="ECO:0000313" key="2">
    <source>
        <dbReference type="EMBL" id="MFD0912720.1"/>
    </source>
</evidence>
<sequence length="143" mass="16365">MADLFSDMIDIESYLPKEGKWLSLNSVYNNLQWYPLLIIYFALIKFLFDKGDILEQVSACFLLVIWLFLMATVSAQTAVVMVVIIIGVFIHPYKPNWLTDMKSLADNKLIKSLFWLAIFLLTWISILTALAILKAMISLKVGL</sequence>
<protein>
    <submittedName>
        <fullName evidence="2">Uncharacterized protein</fullName>
    </submittedName>
</protein>
<feature type="transmembrane region" description="Helical" evidence="1">
    <location>
        <begin position="31"/>
        <end position="48"/>
    </location>
</feature>
<reference evidence="3" key="1">
    <citation type="journal article" date="2019" name="Int. J. Syst. Evol. Microbiol.">
        <title>The Global Catalogue of Microorganisms (GCM) 10K type strain sequencing project: providing services to taxonomists for standard genome sequencing and annotation.</title>
        <authorList>
            <consortium name="The Broad Institute Genomics Platform"/>
            <consortium name="The Broad Institute Genome Sequencing Center for Infectious Disease"/>
            <person name="Wu L."/>
            <person name="Ma J."/>
        </authorList>
    </citation>
    <scope>NUCLEOTIDE SEQUENCE [LARGE SCALE GENOMIC DNA]</scope>
    <source>
        <strain evidence="3">CCUG 58412</strain>
    </source>
</reference>
<feature type="transmembrane region" description="Helical" evidence="1">
    <location>
        <begin position="113"/>
        <end position="133"/>
    </location>
</feature>
<keyword evidence="3" id="KW-1185">Reference proteome</keyword>
<feature type="transmembrane region" description="Helical" evidence="1">
    <location>
        <begin position="60"/>
        <end position="93"/>
    </location>
</feature>
<proteinExistence type="predicted"/>
<organism evidence="2 3">
    <name type="scientific">Methylophilus luteus</name>
    <dbReference type="NCBI Taxonomy" id="640108"/>
    <lineage>
        <taxon>Bacteria</taxon>
        <taxon>Pseudomonadati</taxon>
        <taxon>Pseudomonadota</taxon>
        <taxon>Betaproteobacteria</taxon>
        <taxon>Nitrosomonadales</taxon>
        <taxon>Methylophilaceae</taxon>
        <taxon>Methylophilus</taxon>
    </lineage>
</organism>
<keyword evidence="1" id="KW-1133">Transmembrane helix</keyword>
<dbReference type="Proteomes" id="UP001597128">
    <property type="component" value="Unassembled WGS sequence"/>
</dbReference>
<name>A0ABW3F5Y8_9PROT</name>
<keyword evidence="1" id="KW-0812">Transmembrane</keyword>
<evidence type="ECO:0000256" key="1">
    <source>
        <dbReference type="SAM" id="Phobius"/>
    </source>
</evidence>
<accession>A0ABW3F5Y8</accession>